<sequence>MSYGVLLVFEHPLVLQHTRYGEYGFGNYLAILMLMMISFVNKKRIFKLFIDIMLSLFMFYQISFSFTFAAMLDVQKETFEDNAIMLATDLEELVVKNSPSKVYFNRLFTKSATLKNAERNFPVLAKSIPSIEAIYWPNAIWFNEVTGLNIDFSLELKNYGDFPLDETKLYKDTAKYRIYSLPNIIFVEMK</sequence>
<dbReference type="RefSeq" id="WP_087662865.1">
    <property type="nucleotide sequence ID" value="NZ_NIBL01000001.1"/>
</dbReference>
<keyword evidence="1" id="KW-0472">Membrane</keyword>
<evidence type="ECO:0000256" key="1">
    <source>
        <dbReference type="SAM" id="Phobius"/>
    </source>
</evidence>
<feature type="transmembrane region" description="Helical" evidence="1">
    <location>
        <begin position="52"/>
        <end position="72"/>
    </location>
</feature>
<gene>
    <name evidence="2" type="ORF">A5869_000526</name>
</gene>
<dbReference type="AlphaFoldDB" id="A0A200I1M0"/>
<evidence type="ECO:0000313" key="3">
    <source>
        <dbReference type="Proteomes" id="UP000196503"/>
    </source>
</evidence>
<feature type="transmembrane region" description="Helical" evidence="1">
    <location>
        <begin position="20"/>
        <end position="40"/>
    </location>
</feature>
<dbReference type="Proteomes" id="UP000196503">
    <property type="component" value="Unassembled WGS sequence"/>
</dbReference>
<dbReference type="EMBL" id="NIBL01000001">
    <property type="protein sequence ID" value="OUZ18878.1"/>
    <property type="molecule type" value="Genomic_DNA"/>
</dbReference>
<protein>
    <submittedName>
        <fullName evidence="2">Uncharacterized protein</fullName>
    </submittedName>
</protein>
<proteinExistence type="predicted"/>
<comment type="caution">
    <text evidence="2">The sequence shown here is derived from an EMBL/GenBank/DDBJ whole genome shotgun (WGS) entry which is preliminary data.</text>
</comment>
<organism evidence="2 3">
    <name type="scientific">Enterococcus cecorum</name>
    <dbReference type="NCBI Taxonomy" id="44008"/>
    <lineage>
        <taxon>Bacteria</taxon>
        <taxon>Bacillati</taxon>
        <taxon>Bacillota</taxon>
        <taxon>Bacilli</taxon>
        <taxon>Lactobacillales</taxon>
        <taxon>Enterococcaceae</taxon>
        <taxon>Enterococcus</taxon>
    </lineage>
</organism>
<accession>A0A200I1M0</accession>
<reference evidence="2 3" key="1">
    <citation type="submission" date="2017-05" db="EMBL/GenBank/DDBJ databases">
        <title>The Genome Sequence of Enterococcus faecium 2D5_DIV0622.</title>
        <authorList>
            <consortium name="The Broad Institute Genomics Platform"/>
            <consortium name="The Broad Institute Genomic Center for Infectious Diseases"/>
            <person name="Earl A."/>
            <person name="Manson A."/>
            <person name="Schwartman J."/>
            <person name="Gilmore M."/>
            <person name="Abouelleil A."/>
            <person name="Cao P."/>
            <person name="Chapman S."/>
            <person name="Cusick C."/>
            <person name="Shea T."/>
            <person name="Young S."/>
            <person name="Neafsey D."/>
            <person name="Nusbaum C."/>
            <person name="Birren B."/>
        </authorList>
    </citation>
    <scope>NUCLEOTIDE SEQUENCE [LARGE SCALE GENOMIC DNA]</scope>
    <source>
        <strain evidence="2 3">2D5_DIV0622</strain>
    </source>
</reference>
<name>A0A200I1M0_9ENTE</name>
<evidence type="ECO:0000313" key="2">
    <source>
        <dbReference type="EMBL" id="OUZ18878.1"/>
    </source>
</evidence>
<keyword evidence="1" id="KW-1133">Transmembrane helix</keyword>
<keyword evidence="1" id="KW-0812">Transmembrane</keyword>